<feature type="transmembrane region" description="Helical" evidence="7">
    <location>
        <begin position="12"/>
        <end position="32"/>
    </location>
</feature>
<feature type="transmembrane region" description="Helical" evidence="7">
    <location>
        <begin position="95"/>
        <end position="121"/>
    </location>
</feature>
<name>A0ABP8JT49_9MICO</name>
<proteinExistence type="inferred from homology"/>
<evidence type="ECO:0000256" key="6">
    <source>
        <dbReference type="ARBA" id="ARBA00023136"/>
    </source>
</evidence>
<reference evidence="10" key="1">
    <citation type="journal article" date="2019" name="Int. J. Syst. Evol. Microbiol.">
        <title>The Global Catalogue of Microorganisms (GCM) 10K type strain sequencing project: providing services to taxonomists for standard genome sequencing and annotation.</title>
        <authorList>
            <consortium name="The Broad Institute Genomics Platform"/>
            <consortium name="The Broad Institute Genome Sequencing Center for Infectious Disease"/>
            <person name="Wu L."/>
            <person name="Ma J."/>
        </authorList>
    </citation>
    <scope>NUCLEOTIDE SEQUENCE [LARGE SCALE GENOMIC DNA]</scope>
    <source>
        <strain evidence="10">JCM 17738</strain>
    </source>
</reference>
<feature type="domain" description="VTT" evidence="8">
    <location>
        <begin position="9"/>
        <end position="114"/>
    </location>
</feature>
<evidence type="ECO:0000256" key="7">
    <source>
        <dbReference type="SAM" id="Phobius"/>
    </source>
</evidence>
<accession>A0ABP8JT49</accession>
<evidence type="ECO:0000256" key="1">
    <source>
        <dbReference type="ARBA" id="ARBA00004651"/>
    </source>
</evidence>
<dbReference type="Pfam" id="PF09335">
    <property type="entry name" value="VTT_dom"/>
    <property type="match status" value="1"/>
</dbReference>
<keyword evidence="10" id="KW-1185">Reference proteome</keyword>
<protein>
    <recommendedName>
        <fullName evidence="8">VTT domain-containing protein</fullName>
    </recommendedName>
</protein>
<keyword evidence="3" id="KW-1003">Cell membrane</keyword>
<sequence>MESWVEGWPVWLVFGVLWLGAFIRGNATYWVGRGVRAGGGRSRFADHLERPIVRRAEGWVRRFGAPAVALGFLTVGVQTAINASAGMLRMPQSRFLPAVTVGALLWATVYTTVGFAVLDAWFGDLDWWWALVAVAVVVAIVVVSRRLERAPADSAGG</sequence>
<evidence type="ECO:0000256" key="2">
    <source>
        <dbReference type="ARBA" id="ARBA00010792"/>
    </source>
</evidence>
<evidence type="ECO:0000256" key="3">
    <source>
        <dbReference type="ARBA" id="ARBA00022475"/>
    </source>
</evidence>
<dbReference type="EMBL" id="BAABFX010000026">
    <property type="protein sequence ID" value="GAA4395666.1"/>
    <property type="molecule type" value="Genomic_DNA"/>
</dbReference>
<keyword evidence="5 7" id="KW-1133">Transmembrane helix</keyword>
<dbReference type="InterPro" id="IPR032816">
    <property type="entry name" value="VTT_dom"/>
</dbReference>
<organism evidence="9 10">
    <name type="scientific">Ornithinibacter aureus</name>
    <dbReference type="NCBI Taxonomy" id="622664"/>
    <lineage>
        <taxon>Bacteria</taxon>
        <taxon>Bacillati</taxon>
        <taxon>Actinomycetota</taxon>
        <taxon>Actinomycetes</taxon>
        <taxon>Micrococcales</taxon>
        <taxon>Intrasporangiaceae</taxon>
        <taxon>Ornithinibacter</taxon>
    </lineage>
</organism>
<evidence type="ECO:0000259" key="8">
    <source>
        <dbReference type="Pfam" id="PF09335"/>
    </source>
</evidence>
<evidence type="ECO:0000313" key="9">
    <source>
        <dbReference type="EMBL" id="GAA4395666.1"/>
    </source>
</evidence>
<keyword evidence="4 7" id="KW-0812">Transmembrane</keyword>
<comment type="subcellular location">
    <subcellularLocation>
        <location evidence="1">Cell membrane</location>
        <topology evidence="1">Multi-pass membrane protein</topology>
    </subcellularLocation>
</comment>
<comment type="similarity">
    <text evidence="2">Belongs to the DedA family.</text>
</comment>
<comment type="caution">
    <text evidence="9">The sequence shown here is derived from an EMBL/GenBank/DDBJ whole genome shotgun (WGS) entry which is preliminary data.</text>
</comment>
<dbReference type="Proteomes" id="UP001500390">
    <property type="component" value="Unassembled WGS sequence"/>
</dbReference>
<feature type="transmembrane region" description="Helical" evidence="7">
    <location>
        <begin position="127"/>
        <end position="144"/>
    </location>
</feature>
<dbReference type="PANTHER" id="PTHR42709">
    <property type="entry name" value="ALKALINE PHOSPHATASE LIKE PROTEIN"/>
    <property type="match status" value="1"/>
</dbReference>
<dbReference type="InterPro" id="IPR051311">
    <property type="entry name" value="DedA_domain"/>
</dbReference>
<keyword evidence="6 7" id="KW-0472">Membrane</keyword>
<dbReference type="RefSeq" id="WP_159900289.1">
    <property type="nucleotide sequence ID" value="NZ_BAABFX010000026.1"/>
</dbReference>
<evidence type="ECO:0000256" key="4">
    <source>
        <dbReference type="ARBA" id="ARBA00022692"/>
    </source>
</evidence>
<dbReference type="PANTHER" id="PTHR42709:SF6">
    <property type="entry name" value="UNDECAPRENYL PHOSPHATE TRANSPORTER A"/>
    <property type="match status" value="1"/>
</dbReference>
<gene>
    <name evidence="9" type="ORF">GCM10023153_17880</name>
</gene>
<evidence type="ECO:0000256" key="5">
    <source>
        <dbReference type="ARBA" id="ARBA00022989"/>
    </source>
</evidence>
<evidence type="ECO:0000313" key="10">
    <source>
        <dbReference type="Proteomes" id="UP001500390"/>
    </source>
</evidence>